<dbReference type="EMBL" id="HBIV01011432">
    <property type="protein sequence ID" value="CAE0656958.1"/>
    <property type="molecule type" value="Transcribed_RNA"/>
</dbReference>
<sequence>MDSKEATANKDEMIAVIEDLTRELAMNTPSDPIGFMLETLQSCGNADKLKGTGEASRSVRLTSEAKTEKSFEENIKPLQRGPIWKSLFNDGKLQERFSRKQTVYENTCLRPTALYSYSGAYKKLFCITEDSRIFLEEDFPGPEYPRISMRLKGKAKITGIKEERSDPDGRQISWSITMQGSFHIWANGWIENVFTDIDEDAEALLNQALVNSKGGKALDLFIPKAKYKLFFRFYFPDGKGAGSLEDLVDNSALANAATLLEWESMCNLEFMRKKNFPVFQENEVETDVIRESLKINFSSPYMKPGILAFGYCPNCRAHGATRLQEKKFTHEFSHSELLEILEEYGADVSDSPCFTSWFTCVECKLPCHVRRISVCPFLGKFQRMGGNEETLQINMARDGNVTVKSFSGKKRYATSGETKGNCADEGPRREQKISIRLALPPRKSDPCRHGTWNGSGIKWSNGEIWKLISLAGDDDDDEDEDEDDFEE</sequence>
<evidence type="ECO:0000313" key="2">
    <source>
        <dbReference type="EMBL" id="CAE0656959.1"/>
    </source>
</evidence>
<protein>
    <submittedName>
        <fullName evidence="1">Uncharacterized protein</fullName>
    </submittedName>
</protein>
<accession>A0A6V3KPE7</accession>
<proteinExistence type="predicted"/>
<organism evidence="1">
    <name type="scientific">Lotharella globosa</name>
    <dbReference type="NCBI Taxonomy" id="91324"/>
    <lineage>
        <taxon>Eukaryota</taxon>
        <taxon>Sar</taxon>
        <taxon>Rhizaria</taxon>
        <taxon>Cercozoa</taxon>
        <taxon>Chlorarachniophyceae</taxon>
        <taxon>Lotharella</taxon>
    </lineage>
</organism>
<name>A0A6V3KPE7_9EUKA</name>
<evidence type="ECO:0000313" key="1">
    <source>
        <dbReference type="EMBL" id="CAE0656958.1"/>
    </source>
</evidence>
<dbReference type="EMBL" id="HBIV01011433">
    <property type="protein sequence ID" value="CAE0656959.1"/>
    <property type="molecule type" value="Transcribed_RNA"/>
</dbReference>
<gene>
    <name evidence="1" type="ORF">LGLO00237_LOCUS8525</name>
    <name evidence="2" type="ORF">LGLO00237_LOCUS8526</name>
</gene>
<reference evidence="1" key="1">
    <citation type="submission" date="2021-01" db="EMBL/GenBank/DDBJ databases">
        <authorList>
            <person name="Corre E."/>
            <person name="Pelletier E."/>
            <person name="Niang G."/>
            <person name="Scheremetjew M."/>
            <person name="Finn R."/>
            <person name="Kale V."/>
            <person name="Holt S."/>
            <person name="Cochrane G."/>
            <person name="Meng A."/>
            <person name="Brown T."/>
            <person name="Cohen L."/>
        </authorList>
    </citation>
    <scope>NUCLEOTIDE SEQUENCE</scope>
    <source>
        <strain evidence="1">CCCM811</strain>
    </source>
</reference>
<dbReference type="AlphaFoldDB" id="A0A6V3KPE7"/>